<dbReference type="OrthoDB" id="8456004at2"/>
<dbReference type="RefSeq" id="WP_045679918.1">
    <property type="nucleotide sequence ID" value="NZ_CP010803.1"/>
</dbReference>
<dbReference type="STRING" id="1486262.TM49_05740"/>
<proteinExistence type="predicted"/>
<dbReference type="KEGG" id="mey:TM49_05740"/>
<dbReference type="HOGENOM" id="CLU_2650181_0_0_5"/>
<dbReference type="AlphaFoldDB" id="A0A0D5LMX8"/>
<reference evidence="1 2" key="1">
    <citation type="journal article" date="2015" name="Genome Announc.">
        <title>Complete genome sequence of Martelella endophytica YC6887, which has antifungal activity associated with a halophyte.</title>
        <authorList>
            <person name="Khan A."/>
            <person name="Khan H."/>
            <person name="Chung E.J."/>
            <person name="Hossain M.T."/>
            <person name="Chung Y.R."/>
        </authorList>
    </citation>
    <scope>NUCLEOTIDE SEQUENCE [LARGE SCALE GENOMIC DNA]</scope>
    <source>
        <strain evidence="1">YC6887</strain>
    </source>
</reference>
<sequence>MKLNLEFADGDIAAIAEHASKELTENPEFASLNFCSIWPQAKSMLQLLAGFLPFPASTAINIVINIGDGVYASTCK</sequence>
<evidence type="ECO:0000313" key="1">
    <source>
        <dbReference type="EMBL" id="AJY45310.1"/>
    </source>
</evidence>
<dbReference type="EMBL" id="CP010803">
    <property type="protein sequence ID" value="AJY45310.1"/>
    <property type="molecule type" value="Genomic_DNA"/>
</dbReference>
<protein>
    <submittedName>
        <fullName evidence="1">Uncharacterized protein</fullName>
    </submittedName>
</protein>
<gene>
    <name evidence="1" type="ORF">TM49_05740</name>
</gene>
<dbReference type="Proteomes" id="UP000032611">
    <property type="component" value="Chromosome"/>
</dbReference>
<organism evidence="1 2">
    <name type="scientific">Martelella endophytica</name>
    <dbReference type="NCBI Taxonomy" id="1486262"/>
    <lineage>
        <taxon>Bacteria</taxon>
        <taxon>Pseudomonadati</taxon>
        <taxon>Pseudomonadota</taxon>
        <taxon>Alphaproteobacteria</taxon>
        <taxon>Hyphomicrobiales</taxon>
        <taxon>Aurantimonadaceae</taxon>
        <taxon>Martelella</taxon>
    </lineage>
</organism>
<dbReference type="PATRIC" id="fig|1486262.3.peg.1176"/>
<keyword evidence="2" id="KW-1185">Reference proteome</keyword>
<evidence type="ECO:0000313" key="2">
    <source>
        <dbReference type="Proteomes" id="UP000032611"/>
    </source>
</evidence>
<accession>A0A0D5LMX8</accession>
<name>A0A0D5LMX8_MAREN</name>